<keyword evidence="1" id="KW-0813">Transport</keyword>
<evidence type="ECO:0000256" key="7">
    <source>
        <dbReference type="SAM" id="SignalP"/>
    </source>
</evidence>
<evidence type="ECO:0000313" key="9">
    <source>
        <dbReference type="EMBL" id="GGD17138.1"/>
    </source>
</evidence>
<accession>A0A916XWL3</accession>
<protein>
    <submittedName>
        <fullName evidence="9">Cytochrome C protein</fullName>
    </submittedName>
</protein>
<dbReference type="PROSITE" id="PS51007">
    <property type="entry name" value="CYTC"/>
    <property type="match status" value="1"/>
</dbReference>
<feature type="domain" description="Cytochrome c" evidence="8">
    <location>
        <begin position="26"/>
        <end position="130"/>
    </location>
</feature>
<dbReference type="Proteomes" id="UP000613160">
    <property type="component" value="Unassembled WGS sequence"/>
</dbReference>
<dbReference type="PRINTS" id="PR00604">
    <property type="entry name" value="CYTCHRMECIAB"/>
</dbReference>
<dbReference type="PANTHER" id="PTHR11961">
    <property type="entry name" value="CYTOCHROME C"/>
    <property type="match status" value="1"/>
</dbReference>
<dbReference type="GO" id="GO:0046872">
    <property type="term" value="F:metal ion binding"/>
    <property type="evidence" value="ECO:0007669"/>
    <property type="project" value="UniProtKB-KW"/>
</dbReference>
<dbReference type="InterPro" id="IPR009056">
    <property type="entry name" value="Cyt_c-like_dom"/>
</dbReference>
<evidence type="ECO:0000259" key="8">
    <source>
        <dbReference type="PROSITE" id="PS51007"/>
    </source>
</evidence>
<reference evidence="9" key="1">
    <citation type="journal article" date="2014" name="Int. J. Syst. Evol. Microbiol.">
        <title>Complete genome sequence of Corynebacterium casei LMG S-19264T (=DSM 44701T), isolated from a smear-ripened cheese.</title>
        <authorList>
            <consortium name="US DOE Joint Genome Institute (JGI-PGF)"/>
            <person name="Walter F."/>
            <person name="Albersmeier A."/>
            <person name="Kalinowski J."/>
            <person name="Ruckert C."/>
        </authorList>
    </citation>
    <scope>NUCLEOTIDE SEQUENCE</scope>
    <source>
        <strain evidence="9">CGMCC 1.15493</strain>
    </source>
</reference>
<keyword evidence="7" id="KW-0732">Signal</keyword>
<dbReference type="InterPro" id="IPR002327">
    <property type="entry name" value="Cyt_c_1A/1B"/>
</dbReference>
<dbReference type="RefSeq" id="WP_188850457.1">
    <property type="nucleotide sequence ID" value="NZ_BMJJ01000004.1"/>
</dbReference>
<evidence type="ECO:0000256" key="6">
    <source>
        <dbReference type="PROSITE-ProRule" id="PRU00433"/>
    </source>
</evidence>
<gene>
    <name evidence="9" type="ORF">GCM10011335_19990</name>
</gene>
<evidence type="ECO:0000256" key="3">
    <source>
        <dbReference type="ARBA" id="ARBA00022723"/>
    </source>
</evidence>
<evidence type="ECO:0000313" key="10">
    <source>
        <dbReference type="Proteomes" id="UP000613160"/>
    </source>
</evidence>
<keyword evidence="2 6" id="KW-0349">Heme</keyword>
<evidence type="ECO:0000256" key="4">
    <source>
        <dbReference type="ARBA" id="ARBA00022982"/>
    </source>
</evidence>
<organism evidence="9 10">
    <name type="scientific">Aureimonas glaciei</name>
    <dbReference type="NCBI Taxonomy" id="1776957"/>
    <lineage>
        <taxon>Bacteria</taxon>
        <taxon>Pseudomonadati</taxon>
        <taxon>Pseudomonadota</taxon>
        <taxon>Alphaproteobacteria</taxon>
        <taxon>Hyphomicrobiales</taxon>
        <taxon>Aurantimonadaceae</taxon>
        <taxon>Aureimonas</taxon>
    </lineage>
</organism>
<dbReference type="SUPFAM" id="SSF46626">
    <property type="entry name" value="Cytochrome c"/>
    <property type="match status" value="1"/>
</dbReference>
<dbReference type="GO" id="GO:0009055">
    <property type="term" value="F:electron transfer activity"/>
    <property type="evidence" value="ECO:0007669"/>
    <property type="project" value="InterPro"/>
</dbReference>
<evidence type="ECO:0000256" key="5">
    <source>
        <dbReference type="ARBA" id="ARBA00023004"/>
    </source>
</evidence>
<proteinExistence type="predicted"/>
<dbReference type="AlphaFoldDB" id="A0A916XWL3"/>
<dbReference type="GO" id="GO:0020037">
    <property type="term" value="F:heme binding"/>
    <property type="evidence" value="ECO:0007669"/>
    <property type="project" value="InterPro"/>
</dbReference>
<evidence type="ECO:0000256" key="1">
    <source>
        <dbReference type="ARBA" id="ARBA00022448"/>
    </source>
</evidence>
<keyword evidence="10" id="KW-1185">Reference proteome</keyword>
<feature type="signal peptide" evidence="7">
    <location>
        <begin position="1"/>
        <end position="23"/>
    </location>
</feature>
<keyword evidence="4" id="KW-0249">Electron transport</keyword>
<feature type="chain" id="PRO_5036719348" evidence="7">
    <location>
        <begin position="24"/>
        <end position="131"/>
    </location>
</feature>
<dbReference type="Gene3D" id="1.10.760.10">
    <property type="entry name" value="Cytochrome c-like domain"/>
    <property type="match status" value="1"/>
</dbReference>
<keyword evidence="3 6" id="KW-0479">Metal-binding</keyword>
<dbReference type="Pfam" id="PF00034">
    <property type="entry name" value="Cytochrom_C"/>
    <property type="match status" value="1"/>
</dbReference>
<name>A0A916XWL3_9HYPH</name>
<comment type="caution">
    <text evidence="9">The sequence shown here is derived from an EMBL/GenBank/DDBJ whole genome shotgun (WGS) entry which is preliminary data.</text>
</comment>
<keyword evidence="5 6" id="KW-0408">Iron</keyword>
<dbReference type="EMBL" id="BMJJ01000004">
    <property type="protein sequence ID" value="GGD17138.1"/>
    <property type="molecule type" value="Genomic_DNA"/>
</dbReference>
<sequence length="131" mass="13341">MRFLTGATVLGALALLAAGSASGAEGNAEAGKKVFNKCATCHGIGDKKGAVGPSLNGVVGRTAGTLEDYKSKYSKPMVAAGAAGLVWSEAELAAWVADPKKKVPGTKMVFPGLKKEQEIADVVAYVKSFSP</sequence>
<evidence type="ECO:0000256" key="2">
    <source>
        <dbReference type="ARBA" id="ARBA00022617"/>
    </source>
</evidence>
<reference evidence="9" key="2">
    <citation type="submission" date="2020-09" db="EMBL/GenBank/DDBJ databases">
        <authorList>
            <person name="Sun Q."/>
            <person name="Zhou Y."/>
        </authorList>
    </citation>
    <scope>NUCLEOTIDE SEQUENCE</scope>
    <source>
        <strain evidence="9">CGMCC 1.15493</strain>
    </source>
</reference>
<dbReference type="InterPro" id="IPR036909">
    <property type="entry name" value="Cyt_c-like_dom_sf"/>
</dbReference>